<dbReference type="HOGENOM" id="CLU_3011385_0_0_5"/>
<evidence type="ECO:0000313" key="1">
    <source>
        <dbReference type="EMBL" id="ADU44133.1"/>
    </source>
</evidence>
<dbReference type="KEGG" id="rpx:Rpdx1_2542"/>
<evidence type="ECO:0000313" key="2">
    <source>
        <dbReference type="Proteomes" id="UP000001402"/>
    </source>
</evidence>
<name>E6VGJ3_RHOPX</name>
<sequence length="56" mass="6160">MTTILDQIRARREQLAQQREQALANVNYLQGAIALCDELLAAPAADPQKEAEHGQS</sequence>
<organism evidence="1 2">
    <name type="scientific">Rhodopseudomonas palustris (strain DX-1)</name>
    <dbReference type="NCBI Taxonomy" id="652103"/>
    <lineage>
        <taxon>Bacteria</taxon>
        <taxon>Pseudomonadati</taxon>
        <taxon>Pseudomonadota</taxon>
        <taxon>Alphaproteobacteria</taxon>
        <taxon>Hyphomicrobiales</taxon>
        <taxon>Nitrobacteraceae</taxon>
        <taxon>Rhodopseudomonas</taxon>
    </lineage>
</organism>
<gene>
    <name evidence="1" type="ordered locus">Rpdx1_2542</name>
</gene>
<proteinExistence type="predicted"/>
<dbReference type="Proteomes" id="UP000001402">
    <property type="component" value="Chromosome"/>
</dbReference>
<reference evidence="1" key="1">
    <citation type="submission" date="2010-12" db="EMBL/GenBank/DDBJ databases">
        <title>Complete sequence of Rhodopseudomonas palustris DX-1.</title>
        <authorList>
            <consortium name="US DOE Joint Genome Institute"/>
            <person name="Lucas S."/>
            <person name="Copeland A."/>
            <person name="Lapidus A."/>
            <person name="Cheng J.-F."/>
            <person name="Goodwin L."/>
            <person name="Pitluck S."/>
            <person name="Misra M."/>
            <person name="Chertkov O."/>
            <person name="Detter J.C."/>
            <person name="Han C."/>
            <person name="Tapia R."/>
            <person name="Land M."/>
            <person name="Hauser L."/>
            <person name="Kyrpides N."/>
            <person name="Ivanova N."/>
            <person name="Ovchinnikova G."/>
            <person name="Logan B."/>
            <person name="Oda Y."/>
            <person name="Harwood C."/>
            <person name="Woyke T."/>
        </authorList>
    </citation>
    <scope>NUCLEOTIDE SEQUENCE [LARGE SCALE GENOMIC DNA]</scope>
    <source>
        <strain evidence="1">DX-1</strain>
    </source>
</reference>
<dbReference type="STRING" id="652103.Rpdx1_2542"/>
<dbReference type="EMBL" id="CP002418">
    <property type="protein sequence ID" value="ADU44133.1"/>
    <property type="molecule type" value="Genomic_DNA"/>
</dbReference>
<accession>E6VGJ3</accession>
<protein>
    <submittedName>
        <fullName evidence="1">Uncharacterized protein</fullName>
    </submittedName>
</protein>
<dbReference type="AlphaFoldDB" id="E6VGJ3"/>